<dbReference type="PANTHER" id="PTHR30487:SF0">
    <property type="entry name" value="PREPILIN LEADER PEPTIDASE_N-METHYLTRANSFERASE-RELATED"/>
    <property type="match status" value="1"/>
</dbReference>
<dbReference type="AlphaFoldDB" id="A0A8H9C787"/>
<evidence type="ECO:0000256" key="3">
    <source>
        <dbReference type="SAM" id="Phobius"/>
    </source>
</evidence>
<dbReference type="PANTHER" id="PTHR30487">
    <property type="entry name" value="TYPE 4 PREPILIN-LIKE PROTEINS LEADER PEPTIDE-PROCESSING ENZYME"/>
    <property type="match status" value="1"/>
</dbReference>
<evidence type="ECO:0000259" key="4">
    <source>
        <dbReference type="Pfam" id="PF01478"/>
    </source>
</evidence>
<dbReference type="InterPro" id="IPR014032">
    <property type="entry name" value="Peptidase_A24A_bac"/>
</dbReference>
<reference evidence="5" key="1">
    <citation type="submission" date="2020-11" db="EMBL/GenBank/DDBJ databases">
        <title>Complete genome sequence of a novel pathogenic Methylobacterium strain isolated from rice in Vietnam.</title>
        <authorList>
            <person name="Lai K."/>
            <person name="Okazaki S."/>
            <person name="Higashi K."/>
            <person name="Mori H."/>
            <person name="Toyoda A."/>
            <person name="Kurokawa K."/>
        </authorList>
    </citation>
    <scope>NUCLEOTIDE SEQUENCE</scope>
    <source>
        <strain evidence="5">VL1</strain>
    </source>
</reference>
<feature type="transmembrane region" description="Helical" evidence="3">
    <location>
        <begin position="138"/>
        <end position="158"/>
    </location>
</feature>
<proteinExistence type="inferred from homology"/>
<feature type="transmembrane region" description="Helical" evidence="3">
    <location>
        <begin position="93"/>
        <end position="126"/>
    </location>
</feature>
<feature type="transmembrane region" description="Helical" evidence="3">
    <location>
        <begin position="30"/>
        <end position="49"/>
    </location>
</feature>
<dbReference type="InterPro" id="IPR050882">
    <property type="entry name" value="Prepilin_peptidase/N-MTase"/>
</dbReference>
<feature type="domain" description="Prepilin type IV endopeptidase peptidase" evidence="4">
    <location>
        <begin position="19"/>
        <end position="119"/>
    </location>
</feature>
<dbReference type="GO" id="GO:0004190">
    <property type="term" value="F:aspartic-type endopeptidase activity"/>
    <property type="evidence" value="ECO:0007669"/>
    <property type="project" value="InterPro"/>
</dbReference>
<comment type="similarity">
    <text evidence="1 2">Belongs to the peptidase A24 family.</text>
</comment>
<dbReference type="Proteomes" id="UP000663508">
    <property type="component" value="Chromosome"/>
</dbReference>
<organism evidence="5 6">
    <name type="scientific">Methylobacterium indicum</name>
    <dbReference type="NCBI Taxonomy" id="1775910"/>
    <lineage>
        <taxon>Bacteria</taxon>
        <taxon>Pseudomonadati</taxon>
        <taxon>Pseudomonadota</taxon>
        <taxon>Alphaproteobacteria</taxon>
        <taxon>Hyphomicrobiales</taxon>
        <taxon>Methylobacteriaceae</taxon>
        <taxon>Methylobacterium</taxon>
    </lineage>
</organism>
<sequence length="168" mass="16582">MSAALSGLLLALLPLPLTLPACLIDLRSRIIPDGLNLGLLGLGLAVAAWRDGSGAAPLALAQAILAYGLFYGLRALHARATGRIGLGLGDVKFIAAATAWTGLAGLPVLILAASLSALAAVGALALAGRPAGRDTALPFGPFLALGLHVGLAVMALGLDADRVVGAIG</sequence>
<keyword evidence="3" id="KW-0472">Membrane</keyword>
<name>A0A8H9C787_9HYPH</name>
<dbReference type="RefSeq" id="WP_207183284.1">
    <property type="nucleotide sequence ID" value="NZ_AP024145.1"/>
</dbReference>
<protein>
    <submittedName>
        <fullName evidence="5">Prepilin peptidase</fullName>
    </submittedName>
</protein>
<evidence type="ECO:0000256" key="1">
    <source>
        <dbReference type="ARBA" id="ARBA00005801"/>
    </source>
</evidence>
<gene>
    <name evidence="5" type="ORF">mvi_29270</name>
</gene>
<evidence type="ECO:0000256" key="2">
    <source>
        <dbReference type="RuleBase" id="RU003793"/>
    </source>
</evidence>
<dbReference type="InterPro" id="IPR000045">
    <property type="entry name" value="Prepilin_IV_endopep_pep"/>
</dbReference>
<dbReference type="GO" id="GO:0005886">
    <property type="term" value="C:plasma membrane"/>
    <property type="evidence" value="ECO:0007669"/>
    <property type="project" value="TreeGrafter"/>
</dbReference>
<dbReference type="Gene3D" id="1.20.120.1220">
    <property type="match status" value="1"/>
</dbReference>
<feature type="transmembrane region" description="Helical" evidence="3">
    <location>
        <begin position="56"/>
        <end position="73"/>
    </location>
</feature>
<dbReference type="EMBL" id="AP024145">
    <property type="protein sequence ID" value="BCM84466.1"/>
    <property type="molecule type" value="Genomic_DNA"/>
</dbReference>
<dbReference type="Pfam" id="PF01478">
    <property type="entry name" value="Peptidase_A24"/>
    <property type="match status" value="1"/>
</dbReference>
<dbReference type="GO" id="GO:0006465">
    <property type="term" value="P:signal peptide processing"/>
    <property type="evidence" value="ECO:0007669"/>
    <property type="project" value="TreeGrafter"/>
</dbReference>
<accession>A0A8H9C787</accession>
<dbReference type="PRINTS" id="PR00864">
    <property type="entry name" value="PREPILNPTASE"/>
</dbReference>
<keyword evidence="3" id="KW-0812">Transmembrane</keyword>
<keyword evidence="3" id="KW-1133">Transmembrane helix</keyword>
<dbReference type="KEGG" id="mind:mvi_29270"/>
<evidence type="ECO:0000313" key="6">
    <source>
        <dbReference type="Proteomes" id="UP000663508"/>
    </source>
</evidence>
<evidence type="ECO:0000313" key="5">
    <source>
        <dbReference type="EMBL" id="BCM84466.1"/>
    </source>
</evidence>